<dbReference type="AlphaFoldDB" id="A0A9N9PD29"/>
<feature type="non-terminal residue" evidence="6">
    <location>
        <position position="225"/>
    </location>
</feature>
<gene>
    <name evidence="6" type="ORF">CPELLU_LOCUS18435</name>
</gene>
<protein>
    <submittedName>
        <fullName evidence="6">5364_t:CDS:1</fullName>
    </submittedName>
</protein>
<dbReference type="GO" id="GO:0005524">
    <property type="term" value="F:ATP binding"/>
    <property type="evidence" value="ECO:0007669"/>
    <property type="project" value="UniProtKB-KW"/>
</dbReference>
<dbReference type="PANTHER" id="PTHR44329">
    <property type="entry name" value="SERINE/THREONINE-PROTEIN KINASE TNNI3K-RELATED"/>
    <property type="match status" value="1"/>
</dbReference>
<organism evidence="6 7">
    <name type="scientific">Cetraspora pellucida</name>
    <dbReference type="NCBI Taxonomy" id="1433469"/>
    <lineage>
        <taxon>Eukaryota</taxon>
        <taxon>Fungi</taxon>
        <taxon>Fungi incertae sedis</taxon>
        <taxon>Mucoromycota</taxon>
        <taxon>Glomeromycotina</taxon>
        <taxon>Glomeromycetes</taxon>
        <taxon>Diversisporales</taxon>
        <taxon>Gigasporaceae</taxon>
        <taxon>Cetraspora</taxon>
    </lineage>
</organism>
<proteinExistence type="predicted"/>
<keyword evidence="7" id="KW-1185">Reference proteome</keyword>
<evidence type="ECO:0000256" key="4">
    <source>
        <dbReference type="ARBA" id="ARBA00022840"/>
    </source>
</evidence>
<dbReference type="PROSITE" id="PS50011">
    <property type="entry name" value="PROTEIN_KINASE_DOM"/>
    <property type="match status" value="1"/>
</dbReference>
<dbReference type="OrthoDB" id="10261027at2759"/>
<name>A0A9N9PD29_9GLOM</name>
<feature type="domain" description="Protein kinase" evidence="5">
    <location>
        <begin position="1"/>
        <end position="225"/>
    </location>
</feature>
<dbReference type="InterPro" id="IPR011009">
    <property type="entry name" value="Kinase-like_dom_sf"/>
</dbReference>
<evidence type="ECO:0000259" key="5">
    <source>
        <dbReference type="PROSITE" id="PS50011"/>
    </source>
</evidence>
<evidence type="ECO:0000256" key="1">
    <source>
        <dbReference type="ARBA" id="ARBA00022679"/>
    </source>
</evidence>
<dbReference type="Gene3D" id="1.10.510.10">
    <property type="entry name" value="Transferase(Phosphotransferase) domain 1"/>
    <property type="match status" value="2"/>
</dbReference>
<dbReference type="InterPro" id="IPR001245">
    <property type="entry name" value="Ser-Thr/Tyr_kinase_cat_dom"/>
</dbReference>
<evidence type="ECO:0000256" key="3">
    <source>
        <dbReference type="ARBA" id="ARBA00022777"/>
    </source>
</evidence>
<keyword evidence="2" id="KW-0547">Nucleotide-binding</keyword>
<evidence type="ECO:0000313" key="7">
    <source>
        <dbReference type="Proteomes" id="UP000789759"/>
    </source>
</evidence>
<dbReference type="InterPro" id="IPR051681">
    <property type="entry name" value="Ser/Thr_Kinases-Pseudokinases"/>
</dbReference>
<dbReference type="InterPro" id="IPR000719">
    <property type="entry name" value="Prot_kinase_dom"/>
</dbReference>
<dbReference type="Pfam" id="PF07714">
    <property type="entry name" value="PK_Tyr_Ser-Thr"/>
    <property type="match status" value="2"/>
</dbReference>
<evidence type="ECO:0000313" key="6">
    <source>
        <dbReference type="EMBL" id="CAG8808943.1"/>
    </source>
</evidence>
<dbReference type="EMBL" id="CAJVQA010036712">
    <property type="protein sequence ID" value="CAG8808943.1"/>
    <property type="molecule type" value="Genomic_DNA"/>
</dbReference>
<dbReference type="PANTHER" id="PTHR44329:SF288">
    <property type="entry name" value="MITOGEN-ACTIVATED PROTEIN KINASE KINASE KINASE 20"/>
    <property type="match status" value="1"/>
</dbReference>
<comment type="caution">
    <text evidence="6">The sequence shown here is derived from an EMBL/GenBank/DDBJ whole genome shotgun (WGS) entry which is preliminary data.</text>
</comment>
<accession>A0A9N9PD29</accession>
<dbReference type="Proteomes" id="UP000789759">
    <property type="component" value="Unassembled WGS sequence"/>
</dbReference>
<reference evidence="6" key="1">
    <citation type="submission" date="2021-06" db="EMBL/GenBank/DDBJ databases">
        <authorList>
            <person name="Kallberg Y."/>
            <person name="Tangrot J."/>
            <person name="Rosling A."/>
        </authorList>
    </citation>
    <scope>NUCLEOTIDE SEQUENCE</scope>
    <source>
        <strain evidence="6">FL966</strain>
    </source>
</reference>
<dbReference type="SUPFAM" id="SSF56112">
    <property type="entry name" value="Protein kinase-like (PK-like)"/>
    <property type="match status" value="1"/>
</dbReference>
<sequence>MVKKVRFWYFKICNLDGVSEKGSTVISKGKSIFEGGQHTFEGKIHKIYSTFVKNLNDLKSFDWQLKEIKHDNIIEFYGITHDLENNIKMLVLQHSTDGSLKEYLIQVSQKIEPADKLNIAKDIVNGLKYLHDEGITSRRFDPRLLKNTKELPDKESDIYSLGFILWRVFSNDEPFSNYEKNLINLVNEIYQNKREKPTVGTPKKYINVYEKCWSSNLNERPSIKQ</sequence>
<evidence type="ECO:0000256" key="2">
    <source>
        <dbReference type="ARBA" id="ARBA00022741"/>
    </source>
</evidence>
<dbReference type="GO" id="GO:0004674">
    <property type="term" value="F:protein serine/threonine kinase activity"/>
    <property type="evidence" value="ECO:0007669"/>
    <property type="project" value="TreeGrafter"/>
</dbReference>
<keyword evidence="4" id="KW-0067">ATP-binding</keyword>
<keyword evidence="3" id="KW-0418">Kinase</keyword>
<keyword evidence="1" id="KW-0808">Transferase</keyword>